<dbReference type="GO" id="GO:0006281">
    <property type="term" value="P:DNA repair"/>
    <property type="evidence" value="ECO:0007669"/>
    <property type="project" value="UniProtKB-KW"/>
</dbReference>
<keyword evidence="9" id="KW-0812">Transmembrane</keyword>
<gene>
    <name evidence="11" type="ORF">E2488_03200</name>
</gene>
<keyword evidence="9" id="KW-1133">Transmembrane helix</keyword>
<proteinExistence type="predicted"/>
<dbReference type="GO" id="GO:0004519">
    <property type="term" value="F:endonuclease activity"/>
    <property type="evidence" value="ECO:0007669"/>
    <property type="project" value="UniProtKB-KW"/>
</dbReference>
<dbReference type="CDD" id="cd09084">
    <property type="entry name" value="EEP-2"/>
    <property type="match status" value="1"/>
</dbReference>
<dbReference type="InterPro" id="IPR005135">
    <property type="entry name" value="Endo/exonuclease/phosphatase"/>
</dbReference>
<dbReference type="EMBL" id="SNQI01000001">
    <property type="protein sequence ID" value="TEW76868.1"/>
    <property type="molecule type" value="Genomic_DNA"/>
</dbReference>
<evidence type="ECO:0000259" key="10">
    <source>
        <dbReference type="Pfam" id="PF03372"/>
    </source>
</evidence>
<evidence type="ECO:0000256" key="4">
    <source>
        <dbReference type="ARBA" id="ARBA00022723"/>
    </source>
</evidence>
<name>A0A4Y8AY98_9FLAO</name>
<keyword evidence="12" id="KW-1185">Reference proteome</keyword>
<keyword evidence="7" id="KW-0460">Magnesium</keyword>
<evidence type="ECO:0000256" key="8">
    <source>
        <dbReference type="ARBA" id="ARBA00023204"/>
    </source>
</evidence>
<dbReference type="RefSeq" id="WP_134246878.1">
    <property type="nucleotide sequence ID" value="NZ_SNQI01000001.1"/>
</dbReference>
<keyword evidence="9" id="KW-0472">Membrane</keyword>
<dbReference type="PANTHER" id="PTHR15822:SF4">
    <property type="entry name" value="TYROSYL-DNA PHOSPHODIESTERASE 2"/>
    <property type="match status" value="1"/>
</dbReference>
<dbReference type="PANTHER" id="PTHR15822">
    <property type="entry name" value="TRAF AND TNF RECEPTOR-ASSOCIATED PROTEIN"/>
    <property type="match status" value="1"/>
</dbReference>
<evidence type="ECO:0000256" key="5">
    <source>
        <dbReference type="ARBA" id="ARBA00022763"/>
    </source>
</evidence>
<evidence type="ECO:0000313" key="11">
    <source>
        <dbReference type="EMBL" id="TEW76868.1"/>
    </source>
</evidence>
<keyword evidence="4" id="KW-0479">Metal-binding</keyword>
<dbReference type="GO" id="GO:0046872">
    <property type="term" value="F:metal ion binding"/>
    <property type="evidence" value="ECO:0007669"/>
    <property type="project" value="UniProtKB-KW"/>
</dbReference>
<sequence length="343" mass="40451">MKKLSILDKLLFIINSLLAALLLFSYLGYYISPNTYSLFSFLSLVIPFLIIVNFLFIIYWILKFKKQFLLSTLILLIGFQYITKFYSFSEKKVLLTNDVKIMSYNVRMFNLYNWIDKKDIDKKIYDFINEKSPDILCIQEFHPSKKLDLKYPYSYVKIRTNQNNFGHAIFSKYKIINSGSLNFSNSTNNAIFIDLIKEKDTIRVYNVHLESLKINPEKEILTQQNSEKLKIRVENAFKKQANQASLILQHQEKSKYKSIICGDFNNNAFSWVYHTLKGEKNDAFEIAGKGFGNTYGNKFSFRIDFILTDKNIEVNNYRTYPVKYSDHFPIMARINFKQTDKIQ</sequence>
<dbReference type="Proteomes" id="UP000298517">
    <property type="component" value="Unassembled WGS sequence"/>
</dbReference>
<dbReference type="InterPro" id="IPR036691">
    <property type="entry name" value="Endo/exonu/phosph_ase_sf"/>
</dbReference>
<keyword evidence="3" id="KW-0540">Nuclease</keyword>
<feature type="domain" description="Endonuclease/exonuclease/phosphatase" evidence="10">
    <location>
        <begin position="102"/>
        <end position="327"/>
    </location>
</feature>
<evidence type="ECO:0000256" key="1">
    <source>
        <dbReference type="ARBA" id="ARBA00001936"/>
    </source>
</evidence>
<dbReference type="GO" id="GO:0016787">
    <property type="term" value="F:hydrolase activity"/>
    <property type="evidence" value="ECO:0007669"/>
    <property type="project" value="UniProtKB-KW"/>
</dbReference>
<dbReference type="AlphaFoldDB" id="A0A4Y8AY98"/>
<evidence type="ECO:0000256" key="3">
    <source>
        <dbReference type="ARBA" id="ARBA00022722"/>
    </source>
</evidence>
<evidence type="ECO:0000256" key="6">
    <source>
        <dbReference type="ARBA" id="ARBA00022801"/>
    </source>
</evidence>
<evidence type="ECO:0000256" key="2">
    <source>
        <dbReference type="ARBA" id="ARBA00001946"/>
    </source>
</evidence>
<keyword evidence="8" id="KW-0234">DNA repair</keyword>
<reference evidence="11 12" key="1">
    <citation type="journal article" date="2011" name="J. Microbiol.">
        <title>Gramella jeungdoensis sp. nov., isolated from a solar saltern in Korea.</title>
        <authorList>
            <person name="Joung Y."/>
            <person name="Kim H."/>
            <person name="Jang T."/>
            <person name="Ahn T.S."/>
            <person name="Joh K."/>
        </authorList>
    </citation>
    <scope>NUCLEOTIDE SEQUENCE [LARGE SCALE GENOMIC DNA]</scope>
    <source>
        <strain evidence="11 12">KCTC 23123</strain>
    </source>
</reference>
<evidence type="ECO:0000256" key="7">
    <source>
        <dbReference type="ARBA" id="ARBA00022842"/>
    </source>
</evidence>
<keyword evidence="6" id="KW-0378">Hydrolase</keyword>
<accession>A0A4Y8AY98</accession>
<protein>
    <submittedName>
        <fullName evidence="11">Endonuclease</fullName>
    </submittedName>
</protein>
<organism evidence="11 12">
    <name type="scientific">Gramella jeungdoensis</name>
    <dbReference type="NCBI Taxonomy" id="708091"/>
    <lineage>
        <taxon>Bacteria</taxon>
        <taxon>Pseudomonadati</taxon>
        <taxon>Bacteroidota</taxon>
        <taxon>Flavobacteriia</taxon>
        <taxon>Flavobacteriales</taxon>
        <taxon>Flavobacteriaceae</taxon>
        <taxon>Christiangramia</taxon>
    </lineage>
</organism>
<keyword evidence="11" id="KW-0255">Endonuclease</keyword>
<feature type="transmembrane region" description="Helical" evidence="9">
    <location>
        <begin position="38"/>
        <end position="61"/>
    </location>
</feature>
<dbReference type="SUPFAM" id="SSF56219">
    <property type="entry name" value="DNase I-like"/>
    <property type="match status" value="1"/>
</dbReference>
<comment type="cofactor">
    <cofactor evidence="1">
        <name>Mn(2+)</name>
        <dbReference type="ChEBI" id="CHEBI:29035"/>
    </cofactor>
</comment>
<comment type="cofactor">
    <cofactor evidence="2">
        <name>Mg(2+)</name>
        <dbReference type="ChEBI" id="CHEBI:18420"/>
    </cofactor>
</comment>
<evidence type="ECO:0000313" key="12">
    <source>
        <dbReference type="Proteomes" id="UP000298517"/>
    </source>
</evidence>
<comment type="caution">
    <text evidence="11">The sequence shown here is derived from an EMBL/GenBank/DDBJ whole genome shotgun (WGS) entry which is preliminary data.</text>
</comment>
<dbReference type="Pfam" id="PF03372">
    <property type="entry name" value="Exo_endo_phos"/>
    <property type="match status" value="1"/>
</dbReference>
<feature type="transmembrane region" description="Helical" evidence="9">
    <location>
        <begin position="12"/>
        <end position="32"/>
    </location>
</feature>
<dbReference type="InterPro" id="IPR051547">
    <property type="entry name" value="TDP2-like"/>
</dbReference>
<dbReference type="Gene3D" id="3.60.10.10">
    <property type="entry name" value="Endonuclease/exonuclease/phosphatase"/>
    <property type="match status" value="1"/>
</dbReference>
<evidence type="ECO:0000256" key="9">
    <source>
        <dbReference type="SAM" id="Phobius"/>
    </source>
</evidence>
<dbReference type="OrthoDB" id="635146at2"/>
<keyword evidence="5" id="KW-0227">DNA damage</keyword>